<dbReference type="InterPro" id="IPR002772">
    <property type="entry name" value="Glyco_hydro_3_C"/>
</dbReference>
<dbReference type="EMBL" id="QWIJ01000361">
    <property type="protein sequence ID" value="RMX83311.1"/>
    <property type="molecule type" value="Genomic_DNA"/>
</dbReference>
<dbReference type="GO" id="GO:0046556">
    <property type="term" value="F:alpha-L-arabinofuranosidase activity"/>
    <property type="evidence" value="ECO:0007669"/>
    <property type="project" value="TreeGrafter"/>
</dbReference>
<dbReference type="Gene3D" id="3.20.20.300">
    <property type="entry name" value="Glycoside hydrolase, family 3, N-terminal domain"/>
    <property type="match status" value="1"/>
</dbReference>
<dbReference type="InterPro" id="IPR017853">
    <property type="entry name" value="GH"/>
</dbReference>
<dbReference type="InterPro" id="IPR044993">
    <property type="entry name" value="BXL"/>
</dbReference>
<dbReference type="GO" id="GO:0009044">
    <property type="term" value="F:xylan 1,4-beta-xylosidase activity"/>
    <property type="evidence" value="ECO:0007669"/>
    <property type="project" value="UniProtKB-EC"/>
</dbReference>
<reference evidence="20 21" key="1">
    <citation type="journal article" date="2018" name="BMC Genomics">
        <title>Genomic evidence for intraspecific hybridization in a clonal and extremely halotolerant yeast.</title>
        <authorList>
            <person name="Gostincar C."/>
            <person name="Stajich J.E."/>
            <person name="Zupancic J."/>
            <person name="Zalar P."/>
            <person name="Gunde-Cimerman N."/>
        </authorList>
    </citation>
    <scope>NUCLEOTIDE SEQUENCE [LARGE SCALE GENOMIC DNA]</scope>
    <source>
        <strain evidence="20 21">EXF-6656</strain>
    </source>
</reference>
<evidence type="ECO:0000256" key="2">
    <source>
        <dbReference type="ARBA" id="ARBA00004851"/>
    </source>
</evidence>
<gene>
    <name evidence="20" type="ORF">D0869_05399</name>
</gene>
<evidence type="ECO:0000259" key="19">
    <source>
        <dbReference type="SMART" id="SM01217"/>
    </source>
</evidence>
<comment type="function">
    <text evidence="13">Xylan 1,4-beta-xylosidase involved in the hydrolysis of xylan, a major structural heterogeneous polysaccharide found in plant biomass representing the second most abundant polysaccharide in the biosphere, after cellulose.</text>
</comment>
<evidence type="ECO:0000256" key="9">
    <source>
        <dbReference type="ARBA" id="ARBA00023277"/>
    </source>
</evidence>
<dbReference type="PANTHER" id="PTHR42721">
    <property type="entry name" value="SUGAR HYDROLASE-RELATED"/>
    <property type="match status" value="1"/>
</dbReference>
<keyword evidence="5" id="KW-0858">Xylan degradation</keyword>
<proteinExistence type="inferred from homology"/>
<name>A0A3M6WXZ6_HORWE</name>
<keyword evidence="6" id="KW-0732">Signal</keyword>
<keyword evidence="9" id="KW-0119">Carbohydrate metabolism</keyword>
<dbReference type="SMART" id="SM01217">
    <property type="entry name" value="Fn3_like"/>
    <property type="match status" value="1"/>
</dbReference>
<dbReference type="UniPathway" id="UPA00114"/>
<dbReference type="VEuPathDB" id="FungiDB:BTJ68_09909"/>
<dbReference type="InterPro" id="IPR001764">
    <property type="entry name" value="Glyco_hydro_3_N"/>
</dbReference>
<keyword evidence="7" id="KW-0378">Hydrolase</keyword>
<keyword evidence="8" id="KW-0325">Glycoprotein</keyword>
<feature type="domain" description="Fibronectin type III-like" evidence="19">
    <location>
        <begin position="727"/>
        <end position="797"/>
    </location>
</feature>
<protein>
    <recommendedName>
        <fullName evidence="14">xylan 1,4-beta-xylosidase</fullName>
        <ecNumber evidence="14">3.2.1.37</ecNumber>
    </recommendedName>
    <alternativeName>
        <fullName evidence="17">1,4-beta-D-xylan xylohydrolase xlnD</fullName>
    </alternativeName>
    <alternativeName>
        <fullName evidence="18">Beta-xylosidase A</fullName>
    </alternativeName>
    <alternativeName>
        <fullName evidence="16">Beta-xylosidase xlnD</fullName>
    </alternativeName>
    <alternativeName>
        <fullName evidence="15">Xylobiase xlnD</fullName>
    </alternativeName>
</protein>
<dbReference type="FunFam" id="3.40.50.1700:FF:000007">
    <property type="entry name" value="Exo-1,4-beta-xylosidase xlnD"/>
    <property type="match status" value="1"/>
</dbReference>
<evidence type="ECO:0000256" key="13">
    <source>
        <dbReference type="ARBA" id="ARBA00025331"/>
    </source>
</evidence>
<dbReference type="Gene3D" id="3.40.50.1700">
    <property type="entry name" value="Glycoside hydrolase family 3 C-terminal domain"/>
    <property type="match status" value="1"/>
</dbReference>
<evidence type="ECO:0000256" key="3">
    <source>
        <dbReference type="ARBA" id="ARBA00005336"/>
    </source>
</evidence>
<evidence type="ECO:0000256" key="7">
    <source>
        <dbReference type="ARBA" id="ARBA00022801"/>
    </source>
</evidence>
<dbReference type="GO" id="GO:0031222">
    <property type="term" value="P:arabinan catabolic process"/>
    <property type="evidence" value="ECO:0007669"/>
    <property type="project" value="TreeGrafter"/>
</dbReference>
<evidence type="ECO:0000256" key="12">
    <source>
        <dbReference type="ARBA" id="ARBA00024574"/>
    </source>
</evidence>
<evidence type="ECO:0000256" key="4">
    <source>
        <dbReference type="ARBA" id="ARBA00022525"/>
    </source>
</evidence>
<dbReference type="InterPro" id="IPR036881">
    <property type="entry name" value="Glyco_hydro_3_C_sf"/>
</dbReference>
<dbReference type="GO" id="GO:0045493">
    <property type="term" value="P:xylan catabolic process"/>
    <property type="evidence" value="ECO:0007669"/>
    <property type="project" value="UniProtKB-UniPathway"/>
</dbReference>
<dbReference type="Gene3D" id="2.60.40.10">
    <property type="entry name" value="Immunoglobulins"/>
    <property type="match status" value="1"/>
</dbReference>
<dbReference type="Pfam" id="PF01915">
    <property type="entry name" value="Glyco_hydro_3_C"/>
    <property type="match status" value="1"/>
</dbReference>
<evidence type="ECO:0000256" key="8">
    <source>
        <dbReference type="ARBA" id="ARBA00023180"/>
    </source>
</evidence>
<dbReference type="Pfam" id="PF00933">
    <property type="entry name" value="Glyco_hydro_3"/>
    <property type="match status" value="1"/>
</dbReference>
<keyword evidence="10" id="KW-0326">Glycosidase</keyword>
<dbReference type="PANTHER" id="PTHR42721:SF13">
    <property type="entry name" value="EXO-1,4-BETA-XYLOSIDASE XLND"/>
    <property type="match status" value="1"/>
</dbReference>
<comment type="catalytic activity">
    <reaction evidence="12">
        <text>Hydrolysis of (1-&gt;4)-beta-D-xylans, to remove successive D-xylose residues from the non-reducing termini.</text>
        <dbReference type="EC" id="3.2.1.37"/>
    </reaction>
</comment>
<evidence type="ECO:0000256" key="5">
    <source>
        <dbReference type="ARBA" id="ARBA00022651"/>
    </source>
</evidence>
<dbReference type="OrthoDB" id="47059at2759"/>
<evidence type="ECO:0000256" key="17">
    <source>
        <dbReference type="ARBA" id="ARBA00041684"/>
    </source>
</evidence>
<comment type="pathway">
    <text evidence="2">Glycan degradation; xylan degradation.</text>
</comment>
<evidence type="ECO:0000256" key="16">
    <source>
        <dbReference type="ARBA" id="ARBA00041545"/>
    </source>
</evidence>
<comment type="subcellular location">
    <subcellularLocation>
        <location evidence="1">Secreted</location>
    </subcellularLocation>
</comment>
<organism evidence="20 21">
    <name type="scientific">Hortaea werneckii</name>
    <name type="common">Black yeast</name>
    <name type="synonym">Cladosporium werneckii</name>
    <dbReference type="NCBI Taxonomy" id="91943"/>
    <lineage>
        <taxon>Eukaryota</taxon>
        <taxon>Fungi</taxon>
        <taxon>Dikarya</taxon>
        <taxon>Ascomycota</taxon>
        <taxon>Pezizomycotina</taxon>
        <taxon>Dothideomycetes</taxon>
        <taxon>Dothideomycetidae</taxon>
        <taxon>Mycosphaerellales</taxon>
        <taxon>Teratosphaeriaceae</taxon>
        <taxon>Hortaea</taxon>
    </lineage>
</organism>
<dbReference type="InterPro" id="IPR026891">
    <property type="entry name" value="Fn3-like"/>
</dbReference>
<evidence type="ECO:0000256" key="11">
    <source>
        <dbReference type="ARBA" id="ARBA00023326"/>
    </source>
</evidence>
<dbReference type="GO" id="GO:0005576">
    <property type="term" value="C:extracellular region"/>
    <property type="evidence" value="ECO:0007669"/>
    <property type="project" value="UniProtKB-SubCell"/>
</dbReference>
<evidence type="ECO:0000313" key="21">
    <source>
        <dbReference type="Proteomes" id="UP000281245"/>
    </source>
</evidence>
<dbReference type="SUPFAM" id="SSF52279">
    <property type="entry name" value="Beta-D-glucan exohydrolase, C-terminal domain"/>
    <property type="match status" value="1"/>
</dbReference>
<evidence type="ECO:0000256" key="10">
    <source>
        <dbReference type="ARBA" id="ARBA00023295"/>
    </source>
</evidence>
<evidence type="ECO:0000256" key="14">
    <source>
        <dbReference type="ARBA" id="ARBA00026107"/>
    </source>
</evidence>
<evidence type="ECO:0000313" key="20">
    <source>
        <dbReference type="EMBL" id="RMX83311.1"/>
    </source>
</evidence>
<evidence type="ECO:0000256" key="6">
    <source>
        <dbReference type="ARBA" id="ARBA00022729"/>
    </source>
</evidence>
<keyword evidence="11" id="KW-0624">Polysaccharide degradation</keyword>
<evidence type="ECO:0000256" key="15">
    <source>
        <dbReference type="ARBA" id="ARBA00041508"/>
    </source>
</evidence>
<dbReference type="InterPro" id="IPR013783">
    <property type="entry name" value="Ig-like_fold"/>
</dbReference>
<comment type="caution">
    <text evidence="20">The sequence shown here is derived from an EMBL/GenBank/DDBJ whole genome shotgun (WGS) entry which is preliminary data.</text>
</comment>
<dbReference type="EC" id="3.2.1.37" evidence="14"/>
<dbReference type="InterPro" id="IPR036962">
    <property type="entry name" value="Glyco_hydro_3_N_sf"/>
</dbReference>
<dbReference type="Proteomes" id="UP000281245">
    <property type="component" value="Unassembled WGS sequence"/>
</dbReference>
<dbReference type="SUPFAM" id="SSF51445">
    <property type="entry name" value="(Trans)glycosidases"/>
    <property type="match status" value="1"/>
</dbReference>
<comment type="similarity">
    <text evidence="3">Belongs to the glycosyl hydrolase 3 family.</text>
</comment>
<evidence type="ECO:0000256" key="18">
    <source>
        <dbReference type="ARBA" id="ARBA00042744"/>
    </source>
</evidence>
<dbReference type="AlphaFoldDB" id="A0A3M6WXZ6"/>
<sequence length="827" mass="90118">MQMDIRHEALGSFQGWYLSSYLSLFRFSRGLVTMQAATLAAGLGLLAPAVLAQNNQSYYDYTTNGNPQLDQRTLATIPLGFPDCDNGPLAGTTVCNTSVPAYQRASALVSMMTLEEVVNNTVNTAPGVPRLGVPPYEVWNEALHGLTHFYQPDNGSFSWTTAFPQPILSMASMNRSLIHQIGDIISTQARAASNAGRYGLDVYSPNINGFRSPVWGRGQETPGEDAFFLSSLYTYEYVTSMQGGVNPVVPKMETVIKHFAGYDLETWHGHSRLGNDLNITAQNLAGYFTPQFKTGIQYAHARGIMCAYNAVNGESGCSDPFFLQTLLRDEWGFDKQNGFVSSDCGAVYSVFNPHMDAPNRTAAAAYAMRAGTDIDCGTEYAYYLTPALNEQLIDRATIERALTRLYAGLVEAGYFDGNSSMYRDLTWDDVVRTDALNISYEAAVEGLTLLKNDGTLPLKKSQDCKSVALIGPFANATNQLIGDYPPTPNYIISPLAAFEDSDWEVNYAFGTGVLWRNTSGFEEALEAARNSDVIVYAGGIDLTIEDEALDRENITWPGNQLQLIDQLSKLGKPLTVLQFGGGQVDGTALKNNDNVNSLMWCGYPGQSGGQAVVDVLSGKRAPAGRLVTTQYPAEYVNQFDQRDTELMPHGNCPGQTYMWYTGEPVYAFGHGLFYTTFGEEAAGNSSGTFNITEVVSQPHDDYEYVEHVPLVTFEAKVTNTGDMDSDYSAMLFANTTSGPAPRPNKWLVGIDREATIPPGGSCTVSIEVPFGVLARANEAGDLVVYPGEYELALNNERSVVYSLTLTGNAVPIAMWPLQLEEGATGNM</sequence>
<keyword evidence="4" id="KW-0964">Secreted</keyword>
<evidence type="ECO:0000256" key="1">
    <source>
        <dbReference type="ARBA" id="ARBA00004613"/>
    </source>
</evidence>
<accession>A0A3M6WXZ6</accession>
<dbReference type="Pfam" id="PF14310">
    <property type="entry name" value="Fn3-like"/>
    <property type="match status" value="1"/>
</dbReference>